<evidence type="ECO:0000313" key="10">
    <source>
        <dbReference type="Proteomes" id="UP000182771"/>
    </source>
</evidence>
<dbReference type="OrthoDB" id="9763107at2"/>
<feature type="domain" description="Threonine synthase N-terminal" evidence="8">
    <location>
        <begin position="3"/>
        <end position="78"/>
    </location>
</feature>
<dbReference type="EMBL" id="FNND01000004">
    <property type="protein sequence ID" value="SDW79342.1"/>
    <property type="molecule type" value="Genomic_DNA"/>
</dbReference>
<keyword evidence="4" id="KW-0456">Lyase</keyword>
<evidence type="ECO:0000259" key="7">
    <source>
        <dbReference type="Pfam" id="PF00291"/>
    </source>
</evidence>
<dbReference type="Pfam" id="PF00291">
    <property type="entry name" value="PALP"/>
    <property type="match status" value="1"/>
</dbReference>
<dbReference type="EC" id="4.2.3.1" evidence="5"/>
<dbReference type="InterPro" id="IPR036052">
    <property type="entry name" value="TrpB-like_PALP_sf"/>
</dbReference>
<dbReference type="AlphaFoldDB" id="A0A1H2WFB4"/>
<dbReference type="InterPro" id="IPR037158">
    <property type="entry name" value="Thr_synth_N_sf"/>
</dbReference>
<dbReference type="InterPro" id="IPR029144">
    <property type="entry name" value="Thr_synth_N"/>
</dbReference>
<dbReference type="Gene3D" id="3.40.50.1100">
    <property type="match status" value="2"/>
</dbReference>
<dbReference type="InterPro" id="IPR051166">
    <property type="entry name" value="Threonine_Synthase"/>
</dbReference>
<feature type="domain" description="Tryptophan synthase beta chain-like PALP" evidence="7">
    <location>
        <begin position="97"/>
        <end position="369"/>
    </location>
</feature>
<dbReference type="Gene3D" id="3.90.1380.10">
    <property type="entry name" value="Threonine synthase, N-terminal domain"/>
    <property type="match status" value="1"/>
</dbReference>
<gene>
    <name evidence="9" type="ORF">SAMN05444420_10473</name>
</gene>
<evidence type="ECO:0000256" key="2">
    <source>
        <dbReference type="ARBA" id="ARBA00005517"/>
    </source>
</evidence>
<dbReference type="Proteomes" id="UP000182771">
    <property type="component" value="Unassembled WGS sequence"/>
</dbReference>
<name>A0A1H2WFB4_9FLAO</name>
<evidence type="ECO:0000256" key="1">
    <source>
        <dbReference type="ARBA" id="ARBA00001933"/>
    </source>
</evidence>
<sequence>MNYYNIKHKDEIVSFKEATLRGLGKDKGLFVPEHIPTLPASFFEEITQKNNIEIATEALYPYVNDSFSKEELQKVLEEVFVFDTPVKELLSNTSVLELFHGPTMAFKDVGARFMARCLGKFSDKDNPTTVVVATSGDTGSAVANGFYKVEGVRVVILFPKGKVSPFQEYQMTSLGANIQAVEVEGTFDDCQALVKQALSDASLKAERVLSSANSINVARFLPQMLYYFFAYKQVKDLLDGKDWVVAVPSGNFGNLTAGLYAHAMGLPVSKFVAANNANDTFAQYLQTGSYQAKASVATLSNAMDVGDPSNFVRIQELFGHSLEAIRKMITAVVISDKETLDEIAYIHNTLGYTLDPHSAVGHLALQKALLPSQYGTVLSTASPKKFDQVIRQVIPSFPVPEVDLSTCHKKSIPNSYKDYKELLLS</sequence>
<feature type="modified residue" description="N6-(pyridoxal phosphate)lysine" evidence="6">
    <location>
        <position position="107"/>
    </location>
</feature>
<reference evidence="9 10" key="1">
    <citation type="submission" date="2016-10" db="EMBL/GenBank/DDBJ databases">
        <authorList>
            <person name="Varghese N."/>
            <person name="Submissions S."/>
        </authorList>
    </citation>
    <scope>NUCLEOTIDE SEQUENCE [LARGE SCALE GENOMIC DNA]</scope>
    <source>
        <strain evidence="9 10">DSM 11449</strain>
    </source>
</reference>
<protein>
    <recommendedName>
        <fullName evidence="5">Threonine synthase</fullName>
        <ecNumber evidence="5">4.2.3.1</ecNumber>
    </recommendedName>
</protein>
<comment type="cofactor">
    <cofactor evidence="1 6">
        <name>pyridoxal 5'-phosphate</name>
        <dbReference type="ChEBI" id="CHEBI:597326"/>
    </cofactor>
</comment>
<comment type="similarity">
    <text evidence="2">Belongs to the threonine synthase family.</text>
</comment>
<dbReference type="GO" id="GO:0009088">
    <property type="term" value="P:threonine biosynthetic process"/>
    <property type="evidence" value="ECO:0007669"/>
    <property type="project" value="UniProtKB-UniRule"/>
</dbReference>
<dbReference type="PANTHER" id="PTHR42690">
    <property type="entry name" value="THREONINE SYNTHASE FAMILY MEMBER"/>
    <property type="match status" value="1"/>
</dbReference>
<evidence type="ECO:0000256" key="6">
    <source>
        <dbReference type="PIRSR" id="PIRSR604450-51"/>
    </source>
</evidence>
<evidence type="ECO:0000256" key="4">
    <source>
        <dbReference type="ARBA" id="ARBA00023239"/>
    </source>
</evidence>
<evidence type="ECO:0000313" key="9">
    <source>
        <dbReference type="EMBL" id="SDW79342.1"/>
    </source>
</evidence>
<dbReference type="NCBIfam" id="TIGR00260">
    <property type="entry name" value="thrC"/>
    <property type="match status" value="1"/>
</dbReference>
<dbReference type="InterPro" id="IPR004450">
    <property type="entry name" value="Thr_synthase-like"/>
</dbReference>
<dbReference type="GO" id="GO:0004795">
    <property type="term" value="F:threonine synthase activity"/>
    <property type="evidence" value="ECO:0007669"/>
    <property type="project" value="UniProtKB-UniRule"/>
</dbReference>
<dbReference type="FunFam" id="3.40.50.1100:FF:000022">
    <property type="entry name" value="Threonine synthase"/>
    <property type="match status" value="1"/>
</dbReference>
<evidence type="ECO:0000259" key="8">
    <source>
        <dbReference type="Pfam" id="PF14821"/>
    </source>
</evidence>
<evidence type="ECO:0000256" key="5">
    <source>
        <dbReference type="NCBIfam" id="TIGR00260"/>
    </source>
</evidence>
<evidence type="ECO:0000256" key="3">
    <source>
        <dbReference type="ARBA" id="ARBA00022898"/>
    </source>
</evidence>
<dbReference type="Pfam" id="PF14821">
    <property type="entry name" value="Thr_synth_N"/>
    <property type="match status" value="1"/>
</dbReference>
<organism evidence="9 10">
    <name type="scientific">Capnocytophaga granulosa</name>
    <dbReference type="NCBI Taxonomy" id="45242"/>
    <lineage>
        <taxon>Bacteria</taxon>
        <taxon>Pseudomonadati</taxon>
        <taxon>Bacteroidota</taxon>
        <taxon>Flavobacteriia</taxon>
        <taxon>Flavobacteriales</taxon>
        <taxon>Flavobacteriaceae</taxon>
        <taxon>Capnocytophaga</taxon>
    </lineage>
</organism>
<accession>A0A1H2WFB4</accession>
<keyword evidence="3 6" id="KW-0663">Pyridoxal phosphate</keyword>
<dbReference type="InterPro" id="IPR001926">
    <property type="entry name" value="TrpB-like_PALP"/>
</dbReference>
<comment type="caution">
    <text evidence="9">The sequence shown here is derived from an EMBL/GenBank/DDBJ whole genome shotgun (WGS) entry which is preliminary data.</text>
</comment>
<proteinExistence type="inferred from homology"/>
<dbReference type="SUPFAM" id="SSF53686">
    <property type="entry name" value="Tryptophan synthase beta subunit-like PLP-dependent enzymes"/>
    <property type="match status" value="1"/>
</dbReference>
<dbReference type="RefSeq" id="WP_016420714.1">
    <property type="nucleotide sequence ID" value="NZ_FNND01000004.1"/>
</dbReference>
<keyword evidence="10" id="KW-1185">Reference proteome</keyword>
<dbReference type="GeneID" id="85017404"/>
<dbReference type="PANTHER" id="PTHR42690:SF1">
    <property type="entry name" value="THREONINE SYNTHASE-LIKE 2"/>
    <property type="match status" value="1"/>
</dbReference>